<sequence>MEILNFTERALDYLKEFLLMRLFILTLLLLAVYYILNKMVEWFFKRSDFFEEEVEKTIQGVTRSSLRYGIVLIFLIYLIGQFIDIKGILAGAGIVGIVIGFAAQQMLKDILLGFVRLSDNEFRVGNFVTFNGTSSGTVEEIGIRFMQIREWSGKLLTIPHSEIRTIQNFNKGRMRIIERITVSYQENPEKVKRLLEDICIISNDKYGENLLRLEDGTPEEDFRYIGITDLNPNLKYVGYELCIVGLVKPEHYFETARNVRFEMMAALHEHQILMPSSHLLVQANPNHERMLEN</sequence>
<dbReference type="InterPro" id="IPR006685">
    <property type="entry name" value="MscS_channel_2nd"/>
</dbReference>
<evidence type="ECO:0000256" key="6">
    <source>
        <dbReference type="ARBA" id="ARBA00023136"/>
    </source>
</evidence>
<comment type="caution">
    <text evidence="10">The sequence shown here is derived from an EMBL/GenBank/DDBJ whole genome shotgun (WGS) entry which is preliminary data.</text>
</comment>
<evidence type="ECO:0000313" key="11">
    <source>
        <dbReference type="Proteomes" id="UP001234602"/>
    </source>
</evidence>
<reference evidence="10" key="1">
    <citation type="submission" date="2023-06" db="EMBL/GenBank/DDBJ databases">
        <title>Comparative genomics of Bacillaceae isolates and their secondary metabolite potential.</title>
        <authorList>
            <person name="Song L."/>
            <person name="Nielsen L.J."/>
            <person name="Mohite O."/>
            <person name="Xu X."/>
            <person name="Weber T."/>
            <person name="Kovacs A.T."/>
        </authorList>
    </citation>
    <scope>NUCLEOTIDE SEQUENCE</scope>
    <source>
        <strain evidence="10">D8_B_37</strain>
    </source>
</reference>
<dbReference type="Pfam" id="PF00924">
    <property type="entry name" value="MS_channel_2nd"/>
    <property type="match status" value="1"/>
</dbReference>
<dbReference type="InterPro" id="IPR045276">
    <property type="entry name" value="YbiO_bact"/>
</dbReference>
<organism evidence="10 11">
    <name type="scientific">Peribacillus simplex</name>
    <dbReference type="NCBI Taxonomy" id="1478"/>
    <lineage>
        <taxon>Bacteria</taxon>
        <taxon>Bacillati</taxon>
        <taxon>Bacillota</taxon>
        <taxon>Bacilli</taxon>
        <taxon>Bacillales</taxon>
        <taxon>Bacillaceae</taxon>
        <taxon>Peribacillus</taxon>
    </lineage>
</organism>
<feature type="domain" description="Mechanosensitive ion channel MscS" evidence="9">
    <location>
        <begin position="106"/>
        <end position="170"/>
    </location>
</feature>
<dbReference type="GO" id="GO:0005886">
    <property type="term" value="C:plasma membrane"/>
    <property type="evidence" value="ECO:0007669"/>
    <property type="project" value="UniProtKB-SubCell"/>
</dbReference>
<dbReference type="PANTHER" id="PTHR30460">
    <property type="entry name" value="MODERATE CONDUCTANCE MECHANOSENSITIVE CHANNEL YBIO"/>
    <property type="match status" value="1"/>
</dbReference>
<dbReference type="PANTHER" id="PTHR30460:SF1">
    <property type="entry name" value="MECHANOSENSITIVE ION CHANNEL"/>
    <property type="match status" value="1"/>
</dbReference>
<dbReference type="InterPro" id="IPR010920">
    <property type="entry name" value="LSM_dom_sf"/>
</dbReference>
<protein>
    <submittedName>
        <fullName evidence="10">Mechanosensitive ion channel family protein</fullName>
    </submittedName>
</protein>
<comment type="subcellular location">
    <subcellularLocation>
        <location evidence="1">Cell membrane</location>
        <topology evidence="1">Multi-pass membrane protein</topology>
    </subcellularLocation>
</comment>
<evidence type="ECO:0000256" key="8">
    <source>
        <dbReference type="SAM" id="Phobius"/>
    </source>
</evidence>
<evidence type="ECO:0000256" key="4">
    <source>
        <dbReference type="ARBA" id="ARBA00022692"/>
    </source>
</evidence>
<accession>A0AAW7II06</accession>
<evidence type="ECO:0000313" key="10">
    <source>
        <dbReference type="EMBL" id="MDM5453652.1"/>
    </source>
</evidence>
<name>A0AAW7II06_9BACI</name>
<proteinExistence type="inferred from homology"/>
<dbReference type="GO" id="GO:0008381">
    <property type="term" value="F:mechanosensitive monoatomic ion channel activity"/>
    <property type="evidence" value="ECO:0007669"/>
    <property type="project" value="InterPro"/>
</dbReference>
<keyword evidence="5 8" id="KW-1133">Transmembrane helix</keyword>
<dbReference type="SUPFAM" id="SSF82861">
    <property type="entry name" value="Mechanosensitive channel protein MscS (YggB), transmembrane region"/>
    <property type="match status" value="1"/>
</dbReference>
<dbReference type="InterPro" id="IPR011066">
    <property type="entry name" value="MscS_channel_C_sf"/>
</dbReference>
<dbReference type="Gene3D" id="1.10.287.1260">
    <property type="match status" value="1"/>
</dbReference>
<dbReference type="KEGG" id="bsj:UP17_12150"/>
<gene>
    <name evidence="10" type="ORF">QUF89_15955</name>
</gene>
<keyword evidence="4 8" id="KW-0812">Transmembrane</keyword>
<evidence type="ECO:0000256" key="7">
    <source>
        <dbReference type="ARBA" id="ARBA00059688"/>
    </source>
</evidence>
<dbReference type="Gene3D" id="2.30.30.60">
    <property type="match status" value="1"/>
</dbReference>
<dbReference type="AlphaFoldDB" id="A0AAW7II06"/>
<dbReference type="SUPFAM" id="SSF82689">
    <property type="entry name" value="Mechanosensitive channel protein MscS (YggB), C-terminal domain"/>
    <property type="match status" value="1"/>
</dbReference>
<evidence type="ECO:0000256" key="2">
    <source>
        <dbReference type="ARBA" id="ARBA00008017"/>
    </source>
</evidence>
<dbReference type="RefSeq" id="WP_061463245.1">
    <property type="nucleotide sequence ID" value="NZ_CP011008.1"/>
</dbReference>
<feature type="transmembrane region" description="Helical" evidence="8">
    <location>
        <begin position="66"/>
        <end position="83"/>
    </location>
</feature>
<dbReference type="FunFam" id="2.30.30.60:FF:000001">
    <property type="entry name" value="MscS Mechanosensitive ion channel"/>
    <property type="match status" value="1"/>
</dbReference>
<evidence type="ECO:0000259" key="9">
    <source>
        <dbReference type="Pfam" id="PF00924"/>
    </source>
</evidence>
<dbReference type="InterPro" id="IPR011014">
    <property type="entry name" value="MscS_channel_TM-2"/>
</dbReference>
<feature type="transmembrane region" description="Helical" evidence="8">
    <location>
        <begin position="18"/>
        <end position="36"/>
    </location>
</feature>
<keyword evidence="6 8" id="KW-0472">Membrane</keyword>
<evidence type="ECO:0000256" key="1">
    <source>
        <dbReference type="ARBA" id="ARBA00004651"/>
    </source>
</evidence>
<evidence type="ECO:0000256" key="3">
    <source>
        <dbReference type="ARBA" id="ARBA00022475"/>
    </source>
</evidence>
<keyword evidence="3" id="KW-1003">Cell membrane</keyword>
<comment type="function">
    <text evidence="7">May play a role in resistance to osmotic downshock.</text>
</comment>
<dbReference type="InterPro" id="IPR023408">
    <property type="entry name" value="MscS_beta-dom_sf"/>
</dbReference>
<feature type="transmembrane region" description="Helical" evidence="8">
    <location>
        <begin position="89"/>
        <end position="107"/>
    </location>
</feature>
<dbReference type="EMBL" id="JAUCEY010000008">
    <property type="protein sequence ID" value="MDM5453652.1"/>
    <property type="molecule type" value="Genomic_DNA"/>
</dbReference>
<evidence type="ECO:0000256" key="5">
    <source>
        <dbReference type="ARBA" id="ARBA00022989"/>
    </source>
</evidence>
<dbReference type="SUPFAM" id="SSF50182">
    <property type="entry name" value="Sm-like ribonucleoproteins"/>
    <property type="match status" value="1"/>
</dbReference>
<dbReference type="Proteomes" id="UP001234602">
    <property type="component" value="Unassembled WGS sequence"/>
</dbReference>
<comment type="similarity">
    <text evidence="2">Belongs to the MscS (TC 1.A.23) family.</text>
</comment>
<dbReference type="Gene3D" id="3.30.70.100">
    <property type="match status" value="1"/>
</dbReference>